<dbReference type="RefSeq" id="WP_386078779.1">
    <property type="nucleotide sequence ID" value="NZ_JBHTJT010000060.1"/>
</dbReference>
<evidence type="ECO:0000313" key="1">
    <source>
        <dbReference type="EMBL" id="MFD0982592.1"/>
    </source>
</evidence>
<accession>A0ABW3IZ50</accession>
<evidence type="ECO:0000313" key="2">
    <source>
        <dbReference type="Proteomes" id="UP001597108"/>
    </source>
</evidence>
<name>A0ABW3IZ50_9RHOB</name>
<dbReference type="EMBL" id="JBHTJT010000060">
    <property type="protein sequence ID" value="MFD0982592.1"/>
    <property type="molecule type" value="Genomic_DNA"/>
</dbReference>
<protein>
    <submittedName>
        <fullName evidence="1">Uncharacterized protein</fullName>
    </submittedName>
</protein>
<organism evidence="1 2">
    <name type="scientific">Tropicimonas aquimaris</name>
    <dbReference type="NCBI Taxonomy" id="914152"/>
    <lineage>
        <taxon>Bacteria</taxon>
        <taxon>Pseudomonadati</taxon>
        <taxon>Pseudomonadota</taxon>
        <taxon>Alphaproteobacteria</taxon>
        <taxon>Rhodobacterales</taxon>
        <taxon>Roseobacteraceae</taxon>
        <taxon>Tropicimonas</taxon>
    </lineage>
</organism>
<sequence length="108" mass="12313">MLEQQDIDPAKADFAKNVEQSAWASARAANRLDSEMAAHLRMHLAKVFLTALNWTDLEAALRERGFYLEPYPSNMWLCDRYSHVRICSCSFLGQPSAQLEVRLGTRPN</sequence>
<gene>
    <name evidence="1" type="ORF">ACFQ2S_23435</name>
</gene>
<comment type="caution">
    <text evidence="1">The sequence shown here is derived from an EMBL/GenBank/DDBJ whole genome shotgun (WGS) entry which is preliminary data.</text>
</comment>
<reference evidence="2" key="1">
    <citation type="journal article" date="2019" name="Int. J. Syst. Evol. Microbiol.">
        <title>The Global Catalogue of Microorganisms (GCM) 10K type strain sequencing project: providing services to taxonomists for standard genome sequencing and annotation.</title>
        <authorList>
            <consortium name="The Broad Institute Genomics Platform"/>
            <consortium name="The Broad Institute Genome Sequencing Center for Infectious Disease"/>
            <person name="Wu L."/>
            <person name="Ma J."/>
        </authorList>
    </citation>
    <scope>NUCLEOTIDE SEQUENCE [LARGE SCALE GENOMIC DNA]</scope>
    <source>
        <strain evidence="2">CCUG 60524</strain>
    </source>
</reference>
<proteinExistence type="predicted"/>
<dbReference type="Proteomes" id="UP001597108">
    <property type="component" value="Unassembled WGS sequence"/>
</dbReference>
<keyword evidence="2" id="KW-1185">Reference proteome</keyword>